<comment type="caution">
    <text evidence="8">The sequence shown here is derived from an EMBL/GenBank/DDBJ whole genome shotgun (WGS) entry which is preliminary data.</text>
</comment>
<dbReference type="Gene3D" id="3.30.70.20">
    <property type="match status" value="1"/>
</dbReference>
<dbReference type="PANTHER" id="PTHR36923:SF3">
    <property type="entry name" value="FERREDOXIN"/>
    <property type="match status" value="1"/>
</dbReference>
<dbReference type="GO" id="GO:0046872">
    <property type="term" value="F:metal ion binding"/>
    <property type="evidence" value="ECO:0007669"/>
    <property type="project" value="UniProtKB-KW"/>
</dbReference>
<evidence type="ECO:0000256" key="3">
    <source>
        <dbReference type="ARBA" id="ARBA00022723"/>
    </source>
</evidence>
<evidence type="ECO:0000256" key="5">
    <source>
        <dbReference type="ARBA" id="ARBA00023004"/>
    </source>
</evidence>
<keyword evidence="9" id="KW-1185">Reference proteome</keyword>
<evidence type="ECO:0000256" key="1">
    <source>
        <dbReference type="ARBA" id="ARBA00001927"/>
    </source>
</evidence>
<evidence type="ECO:0000256" key="2">
    <source>
        <dbReference type="ARBA" id="ARBA00022448"/>
    </source>
</evidence>
<keyword evidence="3" id="KW-0479">Metal-binding</keyword>
<dbReference type="AlphaFoldDB" id="A0A926QT35"/>
<reference evidence="8" key="2">
    <citation type="submission" date="2020-09" db="EMBL/GenBank/DDBJ databases">
        <authorList>
            <person name="Luo X."/>
        </authorList>
    </citation>
    <scope>NUCLEOTIDE SEQUENCE</scope>
    <source>
        <strain evidence="8">TRM S81-3</strain>
    </source>
</reference>
<evidence type="ECO:0000256" key="6">
    <source>
        <dbReference type="ARBA" id="ARBA00023014"/>
    </source>
</evidence>
<keyword evidence="7" id="KW-0003">3Fe-4S</keyword>
<keyword evidence="6" id="KW-0411">Iron-sulfur</keyword>
<dbReference type="GO" id="GO:0051538">
    <property type="term" value="F:3 iron, 4 sulfur cluster binding"/>
    <property type="evidence" value="ECO:0007669"/>
    <property type="project" value="UniProtKB-KW"/>
</dbReference>
<proteinExistence type="predicted"/>
<sequence length="66" mass="7031">MHIGLDLGKCQGYGNCVAADEAHFDLDDSGLVVLLDDKVSEADRERVAAAVRSCPADALWLVENDG</sequence>
<keyword evidence="4" id="KW-0249">Electron transport</keyword>
<organism evidence="8 9">
    <name type="scientific">Streptomyces griseicoloratus</name>
    <dbReference type="NCBI Taxonomy" id="2752516"/>
    <lineage>
        <taxon>Bacteria</taxon>
        <taxon>Bacillati</taxon>
        <taxon>Actinomycetota</taxon>
        <taxon>Actinomycetes</taxon>
        <taxon>Kitasatosporales</taxon>
        <taxon>Streptomycetaceae</taxon>
        <taxon>Streptomyces</taxon>
    </lineage>
</organism>
<dbReference type="PANTHER" id="PTHR36923">
    <property type="entry name" value="FERREDOXIN"/>
    <property type="match status" value="1"/>
</dbReference>
<evidence type="ECO:0000256" key="4">
    <source>
        <dbReference type="ARBA" id="ARBA00022982"/>
    </source>
</evidence>
<dbReference type="Pfam" id="PF13459">
    <property type="entry name" value="Fer4_15"/>
    <property type="match status" value="1"/>
</dbReference>
<keyword evidence="2" id="KW-0813">Transport</keyword>
<gene>
    <name evidence="8" type="ORF">H0H10_31625</name>
</gene>
<evidence type="ECO:0000256" key="7">
    <source>
        <dbReference type="ARBA" id="ARBA00023291"/>
    </source>
</evidence>
<protein>
    <submittedName>
        <fullName evidence="8">Ferredoxin</fullName>
    </submittedName>
</protein>
<dbReference type="SUPFAM" id="SSF54862">
    <property type="entry name" value="4Fe-4S ferredoxins"/>
    <property type="match status" value="1"/>
</dbReference>
<reference evidence="8" key="1">
    <citation type="submission" date="2020-09" db="EMBL/GenBank/DDBJ databases">
        <title>Streptomyces grisecoloratus sp. nov., isolated from cotton soil.</title>
        <authorList>
            <person name="Xing L."/>
        </authorList>
    </citation>
    <scope>NUCLEOTIDE SEQUENCE</scope>
    <source>
        <strain evidence="8">TRM S81-3</strain>
    </source>
</reference>
<keyword evidence="5" id="KW-0408">Iron</keyword>
<accession>A0A926QT35</accession>
<name>A0A926QT35_9ACTN</name>
<evidence type="ECO:0000313" key="9">
    <source>
        <dbReference type="Proteomes" id="UP000621210"/>
    </source>
</evidence>
<dbReference type="EMBL" id="JACVQF010000223">
    <property type="protein sequence ID" value="MBD0423654.1"/>
    <property type="molecule type" value="Genomic_DNA"/>
</dbReference>
<comment type="cofactor">
    <cofactor evidence="1">
        <name>[3Fe-4S] cluster</name>
        <dbReference type="ChEBI" id="CHEBI:21137"/>
    </cofactor>
</comment>
<dbReference type="RefSeq" id="WP_188184565.1">
    <property type="nucleotide sequence ID" value="NZ_JACVQF010000223.1"/>
</dbReference>
<evidence type="ECO:0000313" key="8">
    <source>
        <dbReference type="EMBL" id="MBD0423654.1"/>
    </source>
</evidence>
<dbReference type="Proteomes" id="UP000621210">
    <property type="component" value="Unassembled WGS sequence"/>
</dbReference>
<dbReference type="InterPro" id="IPR051269">
    <property type="entry name" value="Fe-S_cluster_ET"/>
</dbReference>